<evidence type="ECO:0000313" key="1">
    <source>
        <dbReference type="EMBL" id="MDC7786245.1"/>
    </source>
</evidence>
<dbReference type="InterPro" id="IPR032568">
    <property type="entry name" value="DUF4926"/>
</dbReference>
<dbReference type="RefSeq" id="WP_272777090.1">
    <property type="nucleotide sequence ID" value="NZ_JAQQLI010000014.1"/>
</dbReference>
<protein>
    <submittedName>
        <fullName evidence="1">DUF4926 domain-containing protein</fullName>
    </submittedName>
</protein>
<name>A0ABT5JB21_RHOTP</name>
<dbReference type="Proteomes" id="UP001165652">
    <property type="component" value="Unassembled WGS sequence"/>
</dbReference>
<proteinExistence type="predicted"/>
<sequence length="62" mass="6894">MVALLADRPARGLVRGQVGTIVEHLDARTVLVEFSDDQGRAYALEPFSRNDLLTLHYQPETA</sequence>
<reference evidence="1" key="2">
    <citation type="submission" date="2023-02" db="EMBL/GenBank/DDBJ databases">
        <authorList>
            <person name="Rayyan A."/>
            <person name="Meyer T."/>
            <person name="Kyndt J.A."/>
        </authorList>
    </citation>
    <scope>NUCLEOTIDE SEQUENCE</scope>
    <source>
        <strain evidence="1">DSM 9987</strain>
    </source>
</reference>
<dbReference type="Pfam" id="PF16277">
    <property type="entry name" value="DUF4926"/>
    <property type="match status" value="1"/>
</dbReference>
<accession>A0ABT5JB21</accession>
<organism evidence="1 2">
    <name type="scientific">Rhodoplanes tepidamans</name>
    <name type="common">Rhodoplanes cryptolactis</name>
    <dbReference type="NCBI Taxonomy" id="200616"/>
    <lineage>
        <taxon>Bacteria</taxon>
        <taxon>Pseudomonadati</taxon>
        <taxon>Pseudomonadota</taxon>
        <taxon>Alphaproteobacteria</taxon>
        <taxon>Hyphomicrobiales</taxon>
        <taxon>Nitrobacteraceae</taxon>
        <taxon>Rhodoplanes</taxon>
    </lineage>
</organism>
<reference evidence="1" key="1">
    <citation type="journal article" date="2023" name="Microbiol Resour">
        <title>Genome Sequences of Rhodoplanes serenus and Two Thermotolerant Strains, Rhodoplanes tepidamans and 'Rhodoplanes cryptolactis,' Further Refine the Genus.</title>
        <authorList>
            <person name="Rayyan A.A."/>
            <person name="Kyndt J.A."/>
        </authorList>
    </citation>
    <scope>NUCLEOTIDE SEQUENCE</scope>
    <source>
        <strain evidence="1">DSM 9987</strain>
    </source>
</reference>
<keyword evidence="2" id="KW-1185">Reference proteome</keyword>
<comment type="caution">
    <text evidence="1">The sequence shown here is derived from an EMBL/GenBank/DDBJ whole genome shotgun (WGS) entry which is preliminary data.</text>
</comment>
<gene>
    <name evidence="1" type="ORF">PQJ73_11185</name>
</gene>
<evidence type="ECO:0000313" key="2">
    <source>
        <dbReference type="Proteomes" id="UP001165652"/>
    </source>
</evidence>
<dbReference type="EMBL" id="JAQQLI010000014">
    <property type="protein sequence ID" value="MDC7786245.1"/>
    <property type="molecule type" value="Genomic_DNA"/>
</dbReference>